<gene>
    <name evidence="1" type="ORF">A7E75_01885</name>
</gene>
<dbReference type="KEGG" id="pace:A6070_10500"/>
<name>A0A1L3GDY2_SYNAC</name>
<evidence type="ECO:0000313" key="1">
    <source>
        <dbReference type="EMBL" id="APG23908.1"/>
    </source>
</evidence>
<dbReference type="AlphaFoldDB" id="A0A1L3GDY2"/>
<sequence>MSLFEARVRCEHARQLLAKQLNPGEAYREAKAEEKILASTVDPGPSVSLNMDGDVVIRKGRSTLRLNEEESQFVADLLKKLR</sequence>
<evidence type="ECO:0000313" key="2">
    <source>
        <dbReference type="Proteomes" id="UP000182264"/>
    </source>
</evidence>
<organism evidence="1 2">
    <name type="scientific">Syntrophotalea acetylenica</name>
    <name type="common">Pelobacter acetylenicus</name>
    <dbReference type="NCBI Taxonomy" id="29542"/>
    <lineage>
        <taxon>Bacteria</taxon>
        <taxon>Pseudomonadati</taxon>
        <taxon>Thermodesulfobacteriota</taxon>
        <taxon>Desulfuromonadia</taxon>
        <taxon>Desulfuromonadales</taxon>
        <taxon>Syntrophotaleaceae</taxon>
        <taxon>Syntrophotalea</taxon>
    </lineage>
</organism>
<dbReference type="EMBL" id="CP015518">
    <property type="protein sequence ID" value="APG23908.1"/>
    <property type="molecule type" value="Genomic_DNA"/>
</dbReference>
<dbReference type="Proteomes" id="UP000182264">
    <property type="component" value="Chromosome"/>
</dbReference>
<proteinExistence type="predicted"/>
<keyword evidence="2" id="KW-1185">Reference proteome</keyword>
<accession>A0A1L3GDY2</accession>
<protein>
    <submittedName>
        <fullName evidence="1">Uncharacterized protein</fullName>
    </submittedName>
</protein>
<reference evidence="1 2" key="1">
    <citation type="journal article" date="2017" name="Genome Announc.">
        <title>Complete Genome Sequences of Two Acetylene-Fermenting Pelobacter acetylenicus Strains.</title>
        <authorList>
            <person name="Sutton J.M."/>
            <person name="Baesman S.M."/>
            <person name="Fierst J.L."/>
            <person name="Poret-Peterson A.T."/>
            <person name="Oremland R.S."/>
            <person name="Dunlap D.S."/>
            <person name="Akob D.M."/>
        </authorList>
    </citation>
    <scope>NUCLEOTIDE SEQUENCE [LARGE SCALE GENOMIC DNA]</scope>
    <source>
        <strain evidence="1 2">DSM 3247</strain>
    </source>
</reference>